<dbReference type="OMA" id="IIEPVHP"/>
<evidence type="ECO:0000313" key="5">
    <source>
        <dbReference type="Proteomes" id="UP000053558"/>
    </source>
</evidence>
<reference evidence="5" key="1">
    <citation type="journal article" date="2012" name="Science">
        <title>The Paleozoic origin of enzymatic lignin decomposition reconstructed from 31 fungal genomes.</title>
        <authorList>
            <person name="Floudas D."/>
            <person name="Binder M."/>
            <person name="Riley R."/>
            <person name="Barry K."/>
            <person name="Blanchette R.A."/>
            <person name="Henrissat B."/>
            <person name="Martinez A.T."/>
            <person name="Otillar R."/>
            <person name="Spatafora J.W."/>
            <person name="Yadav J.S."/>
            <person name="Aerts A."/>
            <person name="Benoit I."/>
            <person name="Boyd A."/>
            <person name="Carlson A."/>
            <person name="Copeland A."/>
            <person name="Coutinho P.M."/>
            <person name="de Vries R.P."/>
            <person name="Ferreira P."/>
            <person name="Findley K."/>
            <person name="Foster B."/>
            <person name="Gaskell J."/>
            <person name="Glotzer D."/>
            <person name="Gorecki P."/>
            <person name="Heitman J."/>
            <person name="Hesse C."/>
            <person name="Hori C."/>
            <person name="Igarashi K."/>
            <person name="Jurgens J.A."/>
            <person name="Kallen N."/>
            <person name="Kersten P."/>
            <person name="Kohler A."/>
            <person name="Kuees U."/>
            <person name="Kumar T.K.A."/>
            <person name="Kuo A."/>
            <person name="LaButti K."/>
            <person name="Larrondo L.F."/>
            <person name="Lindquist E."/>
            <person name="Ling A."/>
            <person name="Lombard V."/>
            <person name="Lucas S."/>
            <person name="Lundell T."/>
            <person name="Martin R."/>
            <person name="McLaughlin D.J."/>
            <person name="Morgenstern I."/>
            <person name="Morin E."/>
            <person name="Murat C."/>
            <person name="Nagy L.G."/>
            <person name="Nolan M."/>
            <person name="Ohm R.A."/>
            <person name="Patyshakuliyeva A."/>
            <person name="Rokas A."/>
            <person name="Ruiz-Duenas F.J."/>
            <person name="Sabat G."/>
            <person name="Salamov A."/>
            <person name="Samejima M."/>
            <person name="Schmutz J."/>
            <person name="Slot J.C."/>
            <person name="St John F."/>
            <person name="Stenlid J."/>
            <person name="Sun H."/>
            <person name="Sun S."/>
            <person name="Syed K."/>
            <person name="Tsang A."/>
            <person name="Wiebenga A."/>
            <person name="Young D."/>
            <person name="Pisabarro A."/>
            <person name="Eastwood D.C."/>
            <person name="Martin F."/>
            <person name="Cullen D."/>
            <person name="Grigoriev I.V."/>
            <person name="Hibbett D.S."/>
        </authorList>
    </citation>
    <scope>NUCLEOTIDE SEQUENCE [LARGE SCALE GENOMIC DNA]</scope>
    <source>
        <strain evidence="5">RWD-64-598 SS2</strain>
    </source>
</reference>
<keyword evidence="5" id="KW-1185">Reference proteome</keyword>
<dbReference type="RefSeq" id="XP_007766685.1">
    <property type="nucleotide sequence ID" value="XM_007768495.1"/>
</dbReference>
<evidence type="ECO:0000256" key="3">
    <source>
        <dbReference type="RuleBase" id="RU000363"/>
    </source>
</evidence>
<accession>A0A5M3MUA0</accession>
<dbReference type="PRINTS" id="PR00080">
    <property type="entry name" value="SDRFAMILY"/>
</dbReference>
<organism evidence="4 5">
    <name type="scientific">Coniophora puteana (strain RWD-64-598)</name>
    <name type="common">Brown rot fungus</name>
    <dbReference type="NCBI Taxonomy" id="741705"/>
    <lineage>
        <taxon>Eukaryota</taxon>
        <taxon>Fungi</taxon>
        <taxon>Dikarya</taxon>
        <taxon>Basidiomycota</taxon>
        <taxon>Agaricomycotina</taxon>
        <taxon>Agaricomycetes</taxon>
        <taxon>Agaricomycetidae</taxon>
        <taxon>Boletales</taxon>
        <taxon>Coniophorineae</taxon>
        <taxon>Coniophoraceae</taxon>
        <taxon>Coniophora</taxon>
    </lineage>
</organism>
<dbReference type="InterPro" id="IPR002347">
    <property type="entry name" value="SDR_fam"/>
</dbReference>
<comment type="caution">
    <text evidence="4">The sequence shown here is derived from an EMBL/GenBank/DDBJ whole genome shotgun (WGS) entry which is preliminary data.</text>
</comment>
<gene>
    <name evidence="4" type="ORF">CONPUDRAFT_151752</name>
</gene>
<protein>
    <submittedName>
        <fullName evidence="4">NAD(P)-binding protein</fullName>
    </submittedName>
</protein>
<dbReference type="EMBL" id="JH711576">
    <property type="protein sequence ID" value="EIW82693.1"/>
    <property type="molecule type" value="Genomic_DNA"/>
</dbReference>
<keyword evidence="2" id="KW-0560">Oxidoreductase</keyword>
<dbReference type="PANTHER" id="PTHR43976">
    <property type="entry name" value="SHORT CHAIN DEHYDROGENASE"/>
    <property type="match status" value="1"/>
</dbReference>
<dbReference type="KEGG" id="cput:CONPUDRAFT_151752"/>
<dbReference type="PRINTS" id="PR00081">
    <property type="entry name" value="GDHRDH"/>
</dbReference>
<comment type="similarity">
    <text evidence="1 3">Belongs to the short-chain dehydrogenases/reductases (SDR) family.</text>
</comment>
<dbReference type="AlphaFoldDB" id="A0A5M3MUA0"/>
<dbReference type="Pfam" id="PF00106">
    <property type="entry name" value="adh_short"/>
    <property type="match status" value="1"/>
</dbReference>
<dbReference type="GO" id="GO:0016491">
    <property type="term" value="F:oxidoreductase activity"/>
    <property type="evidence" value="ECO:0007669"/>
    <property type="project" value="UniProtKB-KW"/>
</dbReference>
<dbReference type="OrthoDB" id="1274115at2759"/>
<dbReference type="PANTHER" id="PTHR43976:SF16">
    <property type="entry name" value="SHORT-CHAIN DEHYDROGENASE_REDUCTASE FAMILY PROTEIN"/>
    <property type="match status" value="1"/>
</dbReference>
<dbReference type="InterPro" id="IPR051911">
    <property type="entry name" value="SDR_oxidoreductase"/>
</dbReference>
<sequence length="294" mass="32122">MFSKVWFITGASTGFGRSVTELALRKGDKVVATMRSPKVLSELSAKYPASQLLVSRLDVTNSQKITSVFDEACAKFGRVDVVFNNAGHCTVSEAEGMSESSARRLFEVLFWGAANVTKEAVRVFRDANQPRGGHLVQMSSRTALEVVPGVAHYAAAKSALETLTEGYKAELDPTWGIKMSIIEPALFRTGCVPRNIIEPVHPAYSDPSLPSRKYRSIYPGADQFSDGDSNKLAQAIYRLTCMDDPPFRLPLHHVAVSAARKKGLNFIQVADKFASWSNDIYLDDADIAAAGVTR</sequence>
<dbReference type="SUPFAM" id="SSF51735">
    <property type="entry name" value="NAD(P)-binding Rossmann-fold domains"/>
    <property type="match status" value="1"/>
</dbReference>
<dbReference type="Proteomes" id="UP000053558">
    <property type="component" value="Unassembled WGS sequence"/>
</dbReference>
<name>A0A5M3MUA0_CONPW</name>
<proteinExistence type="inferred from homology"/>
<evidence type="ECO:0000256" key="1">
    <source>
        <dbReference type="ARBA" id="ARBA00006484"/>
    </source>
</evidence>
<evidence type="ECO:0000313" key="4">
    <source>
        <dbReference type="EMBL" id="EIW82693.1"/>
    </source>
</evidence>
<dbReference type="GeneID" id="19202920"/>
<evidence type="ECO:0000256" key="2">
    <source>
        <dbReference type="ARBA" id="ARBA00023002"/>
    </source>
</evidence>
<dbReference type="Gene3D" id="3.40.50.720">
    <property type="entry name" value="NAD(P)-binding Rossmann-like Domain"/>
    <property type="match status" value="1"/>
</dbReference>
<dbReference type="InterPro" id="IPR036291">
    <property type="entry name" value="NAD(P)-bd_dom_sf"/>
</dbReference>